<evidence type="ECO:0000313" key="1">
    <source>
        <dbReference type="EMBL" id="RKR83794.1"/>
    </source>
</evidence>
<keyword evidence="2" id="KW-1185">Reference proteome</keyword>
<dbReference type="Proteomes" id="UP000268007">
    <property type="component" value="Unassembled WGS sequence"/>
</dbReference>
<reference evidence="1 2" key="1">
    <citation type="submission" date="2018-10" db="EMBL/GenBank/DDBJ databases">
        <title>Genomic Encyclopedia of Archaeal and Bacterial Type Strains, Phase II (KMG-II): from individual species to whole genera.</title>
        <authorList>
            <person name="Goeker M."/>
        </authorList>
    </citation>
    <scope>NUCLEOTIDE SEQUENCE [LARGE SCALE GENOMIC DNA]</scope>
    <source>
        <strain evidence="1 2">DSM 18602</strain>
    </source>
</reference>
<accession>A0A495J5Z5</accession>
<gene>
    <name evidence="1" type="ORF">BDD43_4008</name>
</gene>
<dbReference type="AlphaFoldDB" id="A0A495J5Z5"/>
<dbReference type="EMBL" id="RBKU01000001">
    <property type="protein sequence ID" value="RKR83794.1"/>
    <property type="molecule type" value="Genomic_DNA"/>
</dbReference>
<sequence length="47" mass="5513">MFKQLLASLNILVVKKQIYSSFETVLTNLHPNTQHLKLKKGFFSFRC</sequence>
<comment type="caution">
    <text evidence="1">The sequence shown here is derived from an EMBL/GenBank/DDBJ whole genome shotgun (WGS) entry which is preliminary data.</text>
</comment>
<protein>
    <submittedName>
        <fullName evidence="1">Uncharacterized protein</fullName>
    </submittedName>
</protein>
<proteinExistence type="predicted"/>
<evidence type="ECO:0000313" key="2">
    <source>
        <dbReference type="Proteomes" id="UP000268007"/>
    </source>
</evidence>
<name>A0A495J5Z5_9SPHI</name>
<organism evidence="1 2">
    <name type="scientific">Mucilaginibacter gracilis</name>
    <dbReference type="NCBI Taxonomy" id="423350"/>
    <lineage>
        <taxon>Bacteria</taxon>
        <taxon>Pseudomonadati</taxon>
        <taxon>Bacteroidota</taxon>
        <taxon>Sphingobacteriia</taxon>
        <taxon>Sphingobacteriales</taxon>
        <taxon>Sphingobacteriaceae</taxon>
        <taxon>Mucilaginibacter</taxon>
    </lineage>
</organism>